<dbReference type="RefSeq" id="WP_111930038.1">
    <property type="nucleotide sequence ID" value="NZ_CADFFP010000002.1"/>
</dbReference>
<feature type="transmembrane region" description="Helical" evidence="1">
    <location>
        <begin position="78"/>
        <end position="101"/>
    </location>
</feature>
<proteinExistence type="predicted"/>
<sequence length="149" mass="15634">MNLFFWTLLNLGVPIIGPIFTLALVAPARGWRAAGTLIAASVKDGQLFWCATGLCASAIYEGLTELERGSDNVSMLEIGMMACCLVGFSCSVIVMACLLDAHDERGGATSRAQRTGFVAGGFPRGAIGTSIFLVAAAAVFFAIVHAYPR</sequence>
<dbReference type="Proteomes" id="UP000248918">
    <property type="component" value="Unassembled WGS sequence"/>
</dbReference>
<dbReference type="EMBL" id="QLTK01000003">
    <property type="protein sequence ID" value="RAS37290.1"/>
    <property type="molecule type" value="Genomic_DNA"/>
</dbReference>
<dbReference type="AlphaFoldDB" id="A0A329CSB2"/>
<evidence type="ECO:0000313" key="3">
    <source>
        <dbReference type="Proteomes" id="UP000248918"/>
    </source>
</evidence>
<evidence type="ECO:0000313" key="2">
    <source>
        <dbReference type="EMBL" id="RAS37290.1"/>
    </source>
</evidence>
<feature type="transmembrane region" description="Helical" evidence="1">
    <location>
        <begin position="122"/>
        <end position="147"/>
    </location>
</feature>
<name>A0A329CSB2_9BURK</name>
<accession>A0A329CSB2</accession>
<feature type="transmembrane region" description="Helical" evidence="1">
    <location>
        <begin position="47"/>
        <end position="63"/>
    </location>
</feature>
<protein>
    <submittedName>
        <fullName evidence="2">Uncharacterized protein</fullName>
    </submittedName>
</protein>
<keyword evidence="1" id="KW-0812">Transmembrane</keyword>
<gene>
    <name evidence="2" type="ORF">BX591_103141</name>
</gene>
<evidence type="ECO:0000256" key="1">
    <source>
        <dbReference type="SAM" id="Phobius"/>
    </source>
</evidence>
<dbReference type="OrthoDB" id="9112604at2"/>
<organism evidence="2 3">
    <name type="scientific">Paraburkholderia bryophila</name>
    <dbReference type="NCBI Taxonomy" id="420952"/>
    <lineage>
        <taxon>Bacteria</taxon>
        <taxon>Pseudomonadati</taxon>
        <taxon>Pseudomonadota</taxon>
        <taxon>Betaproteobacteria</taxon>
        <taxon>Burkholderiales</taxon>
        <taxon>Burkholderiaceae</taxon>
        <taxon>Paraburkholderia</taxon>
    </lineage>
</organism>
<keyword evidence="1" id="KW-0472">Membrane</keyword>
<comment type="caution">
    <text evidence="2">The sequence shown here is derived from an EMBL/GenBank/DDBJ whole genome shotgun (WGS) entry which is preliminary data.</text>
</comment>
<reference evidence="2 3" key="1">
    <citation type="submission" date="2018-06" db="EMBL/GenBank/DDBJ databases">
        <title>Genomic Encyclopedia of Type Strains, Phase III (KMG-III): the genomes of soil and plant-associated and newly described type strains.</title>
        <authorList>
            <person name="Whitman W."/>
        </authorList>
    </citation>
    <scope>NUCLEOTIDE SEQUENCE [LARGE SCALE GENOMIC DNA]</scope>
    <source>
        <strain evidence="2 3">LMG 23644</strain>
    </source>
</reference>
<feature type="transmembrane region" description="Helical" evidence="1">
    <location>
        <begin position="6"/>
        <end position="26"/>
    </location>
</feature>
<keyword evidence="1" id="KW-1133">Transmembrane helix</keyword>